<keyword evidence="7 8" id="KW-0133">Cell shape</keyword>
<dbReference type="Pfam" id="PF21799">
    <property type="entry name" value="MurD-like_N"/>
    <property type="match status" value="1"/>
</dbReference>
<dbReference type="InterPro" id="IPR036615">
    <property type="entry name" value="Mur_ligase_C_dom_sf"/>
</dbReference>
<evidence type="ECO:0000256" key="3">
    <source>
        <dbReference type="ARBA" id="ARBA00022490"/>
    </source>
</evidence>
<accession>A0A7W9WLX4</accession>
<dbReference type="Pfam" id="PF02875">
    <property type="entry name" value="Mur_ligase_C"/>
    <property type="match status" value="1"/>
</dbReference>
<evidence type="ECO:0000256" key="2">
    <source>
        <dbReference type="ARBA" id="ARBA00004752"/>
    </source>
</evidence>
<evidence type="ECO:0000313" key="13">
    <source>
        <dbReference type="Proteomes" id="UP000541136"/>
    </source>
</evidence>
<dbReference type="PANTHER" id="PTHR43692:SF1">
    <property type="entry name" value="UDP-N-ACETYLMURAMOYLALANINE--D-GLUTAMATE LIGASE"/>
    <property type="match status" value="1"/>
</dbReference>
<comment type="subcellular location">
    <subcellularLocation>
        <location evidence="1 7 8">Cytoplasm</location>
    </subcellularLocation>
</comment>
<comment type="similarity">
    <text evidence="7">Belongs to the MurCDEF family.</text>
</comment>
<sequence>MTSACDFPSLRRDGLTLILGLGETGVAAARWCAARGARLRVLDTRAQPGGLDALAADGIAADLRLGPDALAEAALDEVHTLVLSPGLNPHEAPVAPLLAAARARGIEVLGEIELFARALADLRAQGYAPALLAVTGTNGKTTVTSLTRHLAEAAGRRVRAAGNIGPAALASLQDALERDELPEVWVLELSSFQLEATHSLAPDAATVLNVTQDHLDWHGTMQAYAAAKARLLEMARIAVVNRDDPLVRDMVRDPAGERVRGFGSDAPALAGDLGLLTQQGLAWLAAAPEVEADPAAQAPARRRRAAADAGPVRRPAAAAQPLMPAEALRIRGAHNALNALAALALGRAIGLDWAPMLHALRSYQGEAHRTEFVRAIAGVDFIDDSKGTNVGATLAALKGLGRPVVLIAGGLGKGQDFTPLAPAVRAHARAVLLIGQDGPLIGQALADCGVPLQPCATLEEAVARGLELARPGDAVLLSPACASMDMFRNYAHRSACFVAAVRELAAERGEVA</sequence>
<keyword evidence="3 7" id="KW-0963">Cytoplasm</keyword>
<evidence type="ECO:0000256" key="8">
    <source>
        <dbReference type="RuleBase" id="RU003664"/>
    </source>
</evidence>
<dbReference type="InterPro" id="IPR005762">
    <property type="entry name" value="MurD"/>
</dbReference>
<dbReference type="Gene3D" id="3.90.190.20">
    <property type="entry name" value="Mur ligase, C-terminal domain"/>
    <property type="match status" value="1"/>
</dbReference>
<keyword evidence="7 8" id="KW-0573">Peptidoglycan synthesis</keyword>
<dbReference type="GO" id="GO:0051301">
    <property type="term" value="P:cell division"/>
    <property type="evidence" value="ECO:0007669"/>
    <property type="project" value="UniProtKB-KW"/>
</dbReference>
<keyword evidence="7 8" id="KW-0131">Cell cycle</keyword>
<feature type="domain" description="Mur ligase C-terminal" evidence="10">
    <location>
        <begin position="368"/>
        <end position="481"/>
    </location>
</feature>
<keyword evidence="5 7" id="KW-0547">Nucleotide-binding</keyword>
<evidence type="ECO:0000259" key="10">
    <source>
        <dbReference type="Pfam" id="PF02875"/>
    </source>
</evidence>
<keyword evidence="7 8" id="KW-0961">Cell wall biogenesis/degradation</keyword>
<keyword evidence="7 8" id="KW-0132">Cell division</keyword>
<dbReference type="NCBIfam" id="TIGR01087">
    <property type="entry name" value="murD"/>
    <property type="match status" value="1"/>
</dbReference>
<dbReference type="GO" id="GO:0009252">
    <property type="term" value="P:peptidoglycan biosynthetic process"/>
    <property type="evidence" value="ECO:0007669"/>
    <property type="project" value="UniProtKB-UniRule"/>
</dbReference>
<dbReference type="HAMAP" id="MF_00639">
    <property type="entry name" value="MurD"/>
    <property type="match status" value="1"/>
</dbReference>
<dbReference type="GO" id="GO:0008764">
    <property type="term" value="F:UDP-N-acetylmuramoylalanine-D-glutamate ligase activity"/>
    <property type="evidence" value="ECO:0007669"/>
    <property type="project" value="UniProtKB-UniRule"/>
</dbReference>
<evidence type="ECO:0000256" key="5">
    <source>
        <dbReference type="ARBA" id="ARBA00022741"/>
    </source>
</evidence>
<reference evidence="12 13" key="1">
    <citation type="submission" date="2020-08" db="EMBL/GenBank/DDBJ databases">
        <title>Genomic Encyclopedia of Type Strains, Phase IV (KMG-IV): sequencing the most valuable type-strain genomes for metagenomic binning, comparative biology and taxonomic classification.</title>
        <authorList>
            <person name="Goeker M."/>
        </authorList>
    </citation>
    <scope>NUCLEOTIDE SEQUENCE [LARGE SCALE GENOMIC DNA]</scope>
    <source>
        <strain evidence="12 13">DSM 12141</strain>
    </source>
</reference>
<feature type="compositionally biased region" description="Low complexity" evidence="9">
    <location>
        <begin position="307"/>
        <end position="318"/>
    </location>
</feature>
<dbReference type="GO" id="GO:0008360">
    <property type="term" value="P:regulation of cell shape"/>
    <property type="evidence" value="ECO:0007669"/>
    <property type="project" value="UniProtKB-KW"/>
</dbReference>
<dbReference type="InterPro" id="IPR036565">
    <property type="entry name" value="Mur-like_cat_sf"/>
</dbReference>
<feature type="region of interest" description="Disordered" evidence="9">
    <location>
        <begin position="294"/>
        <end position="318"/>
    </location>
</feature>
<comment type="caution">
    <text evidence="12">The sequence shown here is derived from an EMBL/GenBank/DDBJ whole genome shotgun (WGS) entry which is preliminary data.</text>
</comment>
<dbReference type="Proteomes" id="UP000541136">
    <property type="component" value="Unassembled WGS sequence"/>
</dbReference>
<keyword evidence="4 7" id="KW-0436">Ligase</keyword>
<proteinExistence type="inferred from homology"/>
<organism evidence="12 13">
    <name type="scientific">Castellaniella defragrans</name>
    <name type="common">Alcaligenes defragrans</name>
    <dbReference type="NCBI Taxonomy" id="75697"/>
    <lineage>
        <taxon>Bacteria</taxon>
        <taxon>Pseudomonadati</taxon>
        <taxon>Pseudomonadota</taxon>
        <taxon>Betaproteobacteria</taxon>
        <taxon>Burkholderiales</taxon>
        <taxon>Alcaligenaceae</taxon>
        <taxon>Castellaniella</taxon>
    </lineage>
</organism>
<dbReference type="InterPro" id="IPR004101">
    <property type="entry name" value="Mur_ligase_C"/>
</dbReference>
<gene>
    <name evidence="7" type="primary">murD</name>
    <name evidence="12" type="ORF">HNR28_001749</name>
</gene>
<dbReference type="EMBL" id="JACHIB010000009">
    <property type="protein sequence ID" value="MBB6083707.1"/>
    <property type="molecule type" value="Genomic_DNA"/>
</dbReference>
<evidence type="ECO:0000313" key="12">
    <source>
        <dbReference type="EMBL" id="MBB6083707.1"/>
    </source>
</evidence>
<evidence type="ECO:0000259" key="11">
    <source>
        <dbReference type="Pfam" id="PF08245"/>
    </source>
</evidence>
<keyword evidence="6 7" id="KW-0067">ATP-binding</keyword>
<dbReference type="GO" id="GO:0005737">
    <property type="term" value="C:cytoplasm"/>
    <property type="evidence" value="ECO:0007669"/>
    <property type="project" value="UniProtKB-SubCell"/>
</dbReference>
<dbReference type="SUPFAM" id="SSF51984">
    <property type="entry name" value="MurCD N-terminal domain"/>
    <property type="match status" value="1"/>
</dbReference>
<evidence type="ECO:0000256" key="4">
    <source>
        <dbReference type="ARBA" id="ARBA00022598"/>
    </source>
</evidence>
<feature type="binding site" evidence="7">
    <location>
        <begin position="136"/>
        <end position="142"/>
    </location>
    <ligand>
        <name>ATP</name>
        <dbReference type="ChEBI" id="CHEBI:30616"/>
    </ligand>
</feature>
<comment type="pathway">
    <text evidence="2 7 8">Cell wall biogenesis; peptidoglycan biosynthesis.</text>
</comment>
<comment type="catalytic activity">
    <reaction evidence="7 8">
        <text>UDP-N-acetyl-alpha-D-muramoyl-L-alanine + D-glutamate + ATP = UDP-N-acetyl-alpha-D-muramoyl-L-alanyl-D-glutamate + ADP + phosphate + H(+)</text>
        <dbReference type="Rhea" id="RHEA:16429"/>
        <dbReference type="ChEBI" id="CHEBI:15378"/>
        <dbReference type="ChEBI" id="CHEBI:29986"/>
        <dbReference type="ChEBI" id="CHEBI:30616"/>
        <dbReference type="ChEBI" id="CHEBI:43474"/>
        <dbReference type="ChEBI" id="CHEBI:83898"/>
        <dbReference type="ChEBI" id="CHEBI:83900"/>
        <dbReference type="ChEBI" id="CHEBI:456216"/>
        <dbReference type="EC" id="6.3.2.9"/>
    </reaction>
</comment>
<dbReference type="InterPro" id="IPR013221">
    <property type="entry name" value="Mur_ligase_cen"/>
</dbReference>
<dbReference type="EC" id="6.3.2.9" evidence="7 8"/>
<dbReference type="PANTHER" id="PTHR43692">
    <property type="entry name" value="UDP-N-ACETYLMURAMOYLALANINE--D-GLUTAMATE LIGASE"/>
    <property type="match status" value="1"/>
</dbReference>
<evidence type="ECO:0000256" key="9">
    <source>
        <dbReference type="SAM" id="MobiDB-lite"/>
    </source>
</evidence>
<dbReference type="Gene3D" id="3.40.50.720">
    <property type="entry name" value="NAD(P)-binding Rossmann-like Domain"/>
    <property type="match status" value="1"/>
</dbReference>
<feature type="domain" description="Mur ligase central" evidence="11">
    <location>
        <begin position="134"/>
        <end position="268"/>
    </location>
</feature>
<dbReference type="AlphaFoldDB" id="A0A7W9WLX4"/>
<evidence type="ECO:0000256" key="6">
    <source>
        <dbReference type="ARBA" id="ARBA00022840"/>
    </source>
</evidence>
<dbReference type="SUPFAM" id="SSF53244">
    <property type="entry name" value="MurD-like peptide ligases, peptide-binding domain"/>
    <property type="match status" value="1"/>
</dbReference>
<protein>
    <recommendedName>
        <fullName evidence="7 8">UDP-N-acetylmuramoylalanine--D-glutamate ligase</fullName>
        <ecNumber evidence="7 8">6.3.2.9</ecNumber>
    </recommendedName>
    <alternativeName>
        <fullName evidence="7">D-glutamic acid-adding enzyme</fullName>
    </alternativeName>
    <alternativeName>
        <fullName evidence="7">UDP-N-acetylmuramoyl-L-alanyl-D-glutamate synthetase</fullName>
    </alternativeName>
</protein>
<dbReference type="Pfam" id="PF08245">
    <property type="entry name" value="Mur_ligase_M"/>
    <property type="match status" value="1"/>
</dbReference>
<dbReference type="SUPFAM" id="SSF53623">
    <property type="entry name" value="MurD-like peptide ligases, catalytic domain"/>
    <property type="match status" value="1"/>
</dbReference>
<name>A0A7W9WLX4_CASDE</name>
<evidence type="ECO:0000256" key="7">
    <source>
        <dbReference type="HAMAP-Rule" id="MF_00639"/>
    </source>
</evidence>
<dbReference type="UniPathway" id="UPA00219"/>
<evidence type="ECO:0000256" key="1">
    <source>
        <dbReference type="ARBA" id="ARBA00004496"/>
    </source>
</evidence>
<dbReference type="RefSeq" id="WP_052355964.1">
    <property type="nucleotide sequence ID" value="NZ_JACHIB010000009.1"/>
</dbReference>
<comment type="function">
    <text evidence="7 8">Cell wall formation. Catalyzes the addition of glutamate to the nucleotide precursor UDP-N-acetylmuramoyl-L-alanine (UMA).</text>
</comment>
<dbReference type="Gene3D" id="3.40.1190.10">
    <property type="entry name" value="Mur-like, catalytic domain"/>
    <property type="match status" value="1"/>
</dbReference>
<dbReference type="GO" id="GO:0071555">
    <property type="term" value="P:cell wall organization"/>
    <property type="evidence" value="ECO:0007669"/>
    <property type="project" value="UniProtKB-KW"/>
</dbReference>
<dbReference type="GO" id="GO:0005524">
    <property type="term" value="F:ATP binding"/>
    <property type="evidence" value="ECO:0007669"/>
    <property type="project" value="UniProtKB-UniRule"/>
</dbReference>